<comment type="caution">
    <text evidence="5">The sequence shown here is derived from an EMBL/GenBank/DDBJ whole genome shotgun (WGS) entry which is preliminary data.</text>
</comment>
<dbReference type="EMBL" id="JACBZS010000002">
    <property type="protein sequence ID" value="NYI72710.1"/>
    <property type="molecule type" value="Genomic_DNA"/>
</dbReference>
<dbReference type="Gene3D" id="1.10.10.10">
    <property type="entry name" value="Winged helix-like DNA-binding domain superfamily/Winged helix DNA-binding domain"/>
    <property type="match status" value="1"/>
</dbReference>
<evidence type="ECO:0000259" key="4">
    <source>
        <dbReference type="SMART" id="SM00418"/>
    </source>
</evidence>
<organism evidence="5 6">
    <name type="scientific">Naumannella cuiyingiana</name>
    <dbReference type="NCBI Taxonomy" id="1347891"/>
    <lineage>
        <taxon>Bacteria</taxon>
        <taxon>Bacillati</taxon>
        <taxon>Actinomycetota</taxon>
        <taxon>Actinomycetes</taxon>
        <taxon>Propionibacteriales</taxon>
        <taxon>Propionibacteriaceae</taxon>
        <taxon>Naumannella</taxon>
    </lineage>
</organism>
<evidence type="ECO:0000256" key="1">
    <source>
        <dbReference type="ARBA" id="ARBA00023015"/>
    </source>
</evidence>
<dbReference type="Proteomes" id="UP000527616">
    <property type="component" value="Unassembled WGS sequence"/>
</dbReference>
<evidence type="ECO:0000313" key="5">
    <source>
        <dbReference type="EMBL" id="NYI72710.1"/>
    </source>
</evidence>
<dbReference type="InterPro" id="IPR011991">
    <property type="entry name" value="ArsR-like_HTH"/>
</dbReference>
<accession>A0A7Z0IMK0</accession>
<dbReference type="InterPro" id="IPR036390">
    <property type="entry name" value="WH_DNA-bd_sf"/>
</dbReference>
<feature type="domain" description="HTH arsR-type" evidence="4">
    <location>
        <begin position="2"/>
        <end position="85"/>
    </location>
</feature>
<dbReference type="SUPFAM" id="SSF46785">
    <property type="entry name" value="Winged helix' DNA-binding domain"/>
    <property type="match status" value="1"/>
</dbReference>
<dbReference type="GO" id="GO:0003700">
    <property type="term" value="F:DNA-binding transcription factor activity"/>
    <property type="evidence" value="ECO:0007669"/>
    <property type="project" value="InterPro"/>
</dbReference>
<dbReference type="SMART" id="SM00418">
    <property type="entry name" value="HTH_ARSR"/>
    <property type="match status" value="1"/>
</dbReference>
<gene>
    <name evidence="5" type="ORF">GGQ54_003324</name>
</gene>
<dbReference type="Pfam" id="PF01022">
    <property type="entry name" value="HTH_5"/>
    <property type="match status" value="1"/>
</dbReference>
<keyword evidence="2 5" id="KW-0238">DNA-binding</keyword>
<reference evidence="5 6" key="1">
    <citation type="submission" date="2020-07" db="EMBL/GenBank/DDBJ databases">
        <title>Sequencing the genomes of 1000 actinobacteria strains.</title>
        <authorList>
            <person name="Klenk H.-P."/>
        </authorList>
    </citation>
    <scope>NUCLEOTIDE SEQUENCE [LARGE SCALE GENOMIC DNA]</scope>
    <source>
        <strain evidence="5 6">DSM 103164</strain>
    </source>
</reference>
<sequence>MNAFGMSPVRIAILSVLARQSDLTIGEIADATALSRPTIGPHLGAMLTAGLIRTDQPDQQALGGRRVRYSANTAEVRRQIAQLMGTLAPIPPRKRP</sequence>
<dbReference type="AlphaFoldDB" id="A0A7Z0IMK0"/>
<dbReference type="GO" id="GO:0003677">
    <property type="term" value="F:DNA binding"/>
    <property type="evidence" value="ECO:0007669"/>
    <property type="project" value="UniProtKB-KW"/>
</dbReference>
<keyword evidence="6" id="KW-1185">Reference proteome</keyword>
<dbReference type="PANTHER" id="PTHR43132">
    <property type="entry name" value="ARSENICAL RESISTANCE OPERON REPRESSOR ARSR-RELATED"/>
    <property type="match status" value="1"/>
</dbReference>
<keyword evidence="3" id="KW-0804">Transcription</keyword>
<dbReference type="PANTHER" id="PTHR43132:SF2">
    <property type="entry name" value="ARSENICAL RESISTANCE OPERON REPRESSOR ARSR-RELATED"/>
    <property type="match status" value="1"/>
</dbReference>
<proteinExistence type="predicted"/>
<dbReference type="InterPro" id="IPR051011">
    <property type="entry name" value="Metal_resp_trans_reg"/>
</dbReference>
<keyword evidence="1" id="KW-0805">Transcription regulation</keyword>
<dbReference type="InterPro" id="IPR036388">
    <property type="entry name" value="WH-like_DNA-bd_sf"/>
</dbReference>
<evidence type="ECO:0000256" key="3">
    <source>
        <dbReference type="ARBA" id="ARBA00023163"/>
    </source>
</evidence>
<dbReference type="InterPro" id="IPR001845">
    <property type="entry name" value="HTH_ArsR_DNA-bd_dom"/>
</dbReference>
<dbReference type="RefSeq" id="WP_179446687.1">
    <property type="nucleotide sequence ID" value="NZ_JACBZS010000002.1"/>
</dbReference>
<protein>
    <submittedName>
        <fullName evidence="5">DNA-binding transcriptional ArsR family regulator</fullName>
    </submittedName>
</protein>
<evidence type="ECO:0000256" key="2">
    <source>
        <dbReference type="ARBA" id="ARBA00023125"/>
    </source>
</evidence>
<dbReference type="CDD" id="cd00090">
    <property type="entry name" value="HTH_ARSR"/>
    <property type="match status" value="1"/>
</dbReference>
<evidence type="ECO:0000313" key="6">
    <source>
        <dbReference type="Proteomes" id="UP000527616"/>
    </source>
</evidence>
<name>A0A7Z0IMK0_9ACTN</name>